<reference evidence="1" key="1">
    <citation type="journal article" date="2017" name="Appl. Environ. Microbiol.">
        <title>Molecular characterization of an Endozoicomonas-like organism causing infection in king scallop Pecten maximus L.</title>
        <authorList>
            <person name="Cano I."/>
            <person name="van Aerle R."/>
            <person name="Ross S."/>
            <person name="Verner-Jeffreys D.W."/>
            <person name="Paley R.K."/>
            <person name="Rimmer G."/>
            <person name="Ryder D."/>
            <person name="Hooper P."/>
            <person name="Stone D."/>
            <person name="Feist S.W."/>
        </authorList>
    </citation>
    <scope>NUCLEOTIDE SEQUENCE</scope>
</reference>
<sequence length="54" mass="6200">MNYVYIATSVDDYITNREEVLNSSGKETLCVFSINIHKFMAMLLPKAITPVFDR</sequence>
<name>A0A2H9T7Q5_9ZZZZ</name>
<dbReference type="AlphaFoldDB" id="A0A2H9T7Q5"/>
<proteinExistence type="predicted"/>
<protein>
    <submittedName>
        <fullName evidence="1">Uncharacterized protein</fullName>
    </submittedName>
</protein>
<dbReference type="EMBL" id="NSIT01000086">
    <property type="protein sequence ID" value="PJE79219.1"/>
    <property type="molecule type" value="Genomic_DNA"/>
</dbReference>
<organism evidence="1">
    <name type="scientific">invertebrate metagenome</name>
    <dbReference type="NCBI Taxonomy" id="1711999"/>
    <lineage>
        <taxon>unclassified sequences</taxon>
        <taxon>metagenomes</taxon>
        <taxon>organismal metagenomes</taxon>
    </lineage>
</organism>
<comment type="caution">
    <text evidence="1">The sequence shown here is derived from an EMBL/GenBank/DDBJ whole genome shotgun (WGS) entry which is preliminary data.</text>
</comment>
<accession>A0A2H9T7Q5</accession>
<evidence type="ECO:0000313" key="1">
    <source>
        <dbReference type="EMBL" id="PJE79219.1"/>
    </source>
</evidence>
<gene>
    <name evidence="1" type="ORF">CI610_01814</name>
</gene>